<keyword evidence="3" id="KW-0677">Repeat</keyword>
<evidence type="ECO:0000256" key="1">
    <source>
        <dbReference type="ARBA" id="ARBA00004430"/>
    </source>
</evidence>
<dbReference type="GO" id="GO:0005930">
    <property type="term" value="C:axoneme"/>
    <property type="evidence" value="ECO:0007669"/>
    <property type="project" value="UniProtKB-SubCell"/>
</dbReference>
<keyword evidence="4" id="KW-0175">Coiled coil</keyword>
<evidence type="ECO:0000256" key="3">
    <source>
        <dbReference type="ARBA" id="ARBA00022737"/>
    </source>
</evidence>
<dbReference type="InterPro" id="IPR001611">
    <property type="entry name" value="Leu-rich_rpt"/>
</dbReference>
<dbReference type="Gene3D" id="1.10.287.1490">
    <property type="match status" value="1"/>
</dbReference>
<dbReference type="InterPro" id="IPR050715">
    <property type="entry name" value="LRR-SigEffector_domain"/>
</dbReference>
<feature type="compositionally biased region" description="Low complexity" evidence="5">
    <location>
        <begin position="403"/>
        <end position="416"/>
    </location>
</feature>
<feature type="region of interest" description="Disordered" evidence="5">
    <location>
        <begin position="1"/>
        <end position="43"/>
    </location>
</feature>
<organism evidence="7 8">
    <name type="scientific">Pleodorina starrii</name>
    <dbReference type="NCBI Taxonomy" id="330485"/>
    <lineage>
        <taxon>Eukaryota</taxon>
        <taxon>Viridiplantae</taxon>
        <taxon>Chlorophyta</taxon>
        <taxon>core chlorophytes</taxon>
        <taxon>Chlorophyceae</taxon>
        <taxon>CS clade</taxon>
        <taxon>Chlamydomonadales</taxon>
        <taxon>Volvocaceae</taxon>
        <taxon>Pleodorina</taxon>
    </lineage>
</organism>
<feature type="coiled-coil region" evidence="4">
    <location>
        <begin position="50"/>
        <end position="141"/>
    </location>
</feature>
<feature type="compositionally biased region" description="Polar residues" evidence="5">
    <location>
        <begin position="19"/>
        <end position="32"/>
    </location>
</feature>
<evidence type="ECO:0000259" key="6">
    <source>
        <dbReference type="Pfam" id="PF23598"/>
    </source>
</evidence>
<keyword evidence="2" id="KW-0433">Leucine-rich repeat</keyword>
<evidence type="ECO:0000313" key="7">
    <source>
        <dbReference type="EMBL" id="GLC52826.1"/>
    </source>
</evidence>
<dbReference type="SUPFAM" id="SSF52058">
    <property type="entry name" value="L domain-like"/>
    <property type="match status" value="1"/>
</dbReference>
<name>A0A9W6BIG8_9CHLO</name>
<gene>
    <name evidence="7" type="primary">PLEST011421</name>
    <name evidence="7" type="ORF">PLESTB_000672700</name>
</gene>
<dbReference type="SMART" id="SM00369">
    <property type="entry name" value="LRR_TYP"/>
    <property type="match status" value="5"/>
</dbReference>
<evidence type="ECO:0000256" key="5">
    <source>
        <dbReference type="SAM" id="MobiDB-lite"/>
    </source>
</evidence>
<evidence type="ECO:0000256" key="4">
    <source>
        <dbReference type="SAM" id="Coils"/>
    </source>
</evidence>
<feature type="region of interest" description="Disordered" evidence="5">
    <location>
        <begin position="149"/>
        <end position="169"/>
    </location>
</feature>
<sequence>MGGLCSREDRDTFDDVKSGNHTGSKQSTNNHVASGRQPTHAEATVPASELIALKAQLQQLQARNSALQREVSAAKDSYAELQTKLQELQTEHDGLQRAFETTRQQLAGSGQQAQLEAERKLAEVQKQYSELKSMNNQLRRRVSDLATGHAEPPVAAPPAEQPATPSEQRNRDVLAKIRDSNPGSKISVAFWRSSDFKLWHGVRTANGEVTGLALNSMQLMVLPSEVGQLTGLTALLLSNNGLTQLPPTLGQLTCLTSLLLDGNNLKQLPAELCDLSQLQTLWLHDNQLSCLPNALGKLTNLRQLIANDNALEQLPLSIGELKGLTSLWLDNNKITELPETLSQLTELKRLRVDSALSKLLPEQFRGTGAEAQVSPRVLASTSAGPGVAAAVVVAEGAPAEVWQAAQQPRSQQQLEQRLAEPHGAAEASQRQGGEGDGGQAEVFTVGADQTTEAVAIAVGGDAGEGPGPALGDVGPGEHQAAAPPAGTSCTSTRPDAALERHEPPDSEEATAPQTSAA</sequence>
<dbReference type="Proteomes" id="UP001165080">
    <property type="component" value="Unassembled WGS sequence"/>
</dbReference>
<feature type="region of interest" description="Disordered" evidence="5">
    <location>
        <begin position="403"/>
        <end position="517"/>
    </location>
</feature>
<dbReference type="SUPFAM" id="SSF57997">
    <property type="entry name" value="Tropomyosin"/>
    <property type="match status" value="1"/>
</dbReference>
<dbReference type="Pfam" id="PF00560">
    <property type="entry name" value="LRR_1"/>
    <property type="match status" value="1"/>
</dbReference>
<dbReference type="InterPro" id="IPR032675">
    <property type="entry name" value="LRR_dom_sf"/>
</dbReference>
<comment type="subcellular location">
    <subcellularLocation>
        <location evidence="1">Cytoplasm</location>
        <location evidence="1">Cytoskeleton</location>
        <location evidence="1">Cilium axoneme</location>
    </subcellularLocation>
</comment>
<dbReference type="InterPro" id="IPR003591">
    <property type="entry name" value="Leu-rich_rpt_typical-subtyp"/>
</dbReference>
<comment type="caution">
    <text evidence="7">The sequence shown here is derived from an EMBL/GenBank/DDBJ whole genome shotgun (WGS) entry which is preliminary data.</text>
</comment>
<dbReference type="InterPro" id="IPR055414">
    <property type="entry name" value="LRR_R13L4/SHOC2-like"/>
</dbReference>
<feature type="domain" description="Disease resistance R13L4/SHOC-2-like LRR" evidence="6">
    <location>
        <begin position="212"/>
        <end position="305"/>
    </location>
</feature>
<dbReference type="Pfam" id="PF23598">
    <property type="entry name" value="LRR_14"/>
    <property type="match status" value="1"/>
</dbReference>
<dbReference type="AlphaFoldDB" id="A0A9W6BIG8"/>
<dbReference type="PANTHER" id="PTHR45752:SF187">
    <property type="entry name" value="LEUCINE-RICH REPEAT AND IQ DOMAIN-CONTAINING PROTEIN 4"/>
    <property type="match status" value="1"/>
</dbReference>
<reference evidence="7 8" key="1">
    <citation type="journal article" date="2023" name="Commun. Biol.">
        <title>Reorganization of the ancestral sex-determining regions during the evolution of trioecy in Pleodorina starrii.</title>
        <authorList>
            <person name="Takahashi K."/>
            <person name="Suzuki S."/>
            <person name="Kawai-Toyooka H."/>
            <person name="Yamamoto K."/>
            <person name="Hamaji T."/>
            <person name="Ootsuki R."/>
            <person name="Yamaguchi H."/>
            <person name="Kawachi M."/>
            <person name="Higashiyama T."/>
            <person name="Nozaki H."/>
        </authorList>
    </citation>
    <scope>NUCLEOTIDE SEQUENCE [LARGE SCALE GENOMIC DNA]</scope>
    <source>
        <strain evidence="7 8">NIES-4479</strain>
    </source>
</reference>
<evidence type="ECO:0000256" key="2">
    <source>
        <dbReference type="ARBA" id="ARBA00022614"/>
    </source>
</evidence>
<dbReference type="EMBL" id="BRXU01000006">
    <property type="protein sequence ID" value="GLC52826.1"/>
    <property type="molecule type" value="Genomic_DNA"/>
</dbReference>
<protein>
    <recommendedName>
        <fullName evidence="6">Disease resistance R13L4/SHOC-2-like LRR domain-containing protein</fullName>
    </recommendedName>
</protein>
<evidence type="ECO:0000313" key="8">
    <source>
        <dbReference type="Proteomes" id="UP001165080"/>
    </source>
</evidence>
<dbReference type="PROSITE" id="PS51450">
    <property type="entry name" value="LRR"/>
    <property type="match status" value="2"/>
</dbReference>
<accession>A0A9W6BIG8</accession>
<keyword evidence="8" id="KW-1185">Reference proteome</keyword>
<dbReference type="PANTHER" id="PTHR45752">
    <property type="entry name" value="LEUCINE-RICH REPEAT-CONTAINING"/>
    <property type="match status" value="1"/>
</dbReference>
<proteinExistence type="predicted"/>
<dbReference type="Gene3D" id="3.80.10.10">
    <property type="entry name" value="Ribonuclease Inhibitor"/>
    <property type="match status" value="1"/>
</dbReference>
<feature type="compositionally biased region" description="Basic and acidic residues" evidence="5">
    <location>
        <begin position="1"/>
        <end position="18"/>
    </location>
</feature>